<reference evidence="1 2" key="1">
    <citation type="journal article" date="2021" name="Sci. Rep.">
        <title>The distribution of antibiotic resistance genes in chicken gut microbiota commensals.</title>
        <authorList>
            <person name="Juricova H."/>
            <person name="Matiasovicova J."/>
            <person name="Kubasova T."/>
            <person name="Cejkova D."/>
            <person name="Rychlik I."/>
        </authorList>
    </citation>
    <scope>NUCLEOTIDE SEQUENCE [LARGE SCALE GENOMIC DNA]</scope>
    <source>
        <strain evidence="1 2">An819</strain>
    </source>
</reference>
<dbReference type="RefSeq" id="WP_205108572.1">
    <property type="nucleotide sequence ID" value="NZ_JACJJL010000006.1"/>
</dbReference>
<evidence type="ECO:0000313" key="1">
    <source>
        <dbReference type="EMBL" id="MBM6661143.1"/>
    </source>
</evidence>
<protein>
    <submittedName>
        <fullName evidence="1">Uncharacterized protein</fullName>
    </submittedName>
</protein>
<dbReference type="EMBL" id="JACJJL010000006">
    <property type="protein sequence ID" value="MBM6661143.1"/>
    <property type="molecule type" value="Genomic_DNA"/>
</dbReference>
<dbReference type="AlphaFoldDB" id="A0A938WN80"/>
<organism evidence="1 2">
    <name type="scientific">Marseilla massiliensis</name>
    <dbReference type="NCBI Taxonomy" id="1841864"/>
    <lineage>
        <taxon>Bacteria</taxon>
        <taxon>Pseudomonadati</taxon>
        <taxon>Bacteroidota</taxon>
        <taxon>Bacteroidia</taxon>
        <taxon>Bacteroidales</taxon>
        <taxon>Prevotellaceae</taxon>
        <taxon>Marseilla</taxon>
    </lineage>
</organism>
<name>A0A938WN80_9BACT</name>
<sequence length="79" mass="8909">MMNIFNISPVIKPRLWKRCAKRAMTACKTALTAMRKGPFGSIKRRVWQAAGCQIVMENGKCGIIFLQKQCRKITHACAP</sequence>
<dbReference type="Proteomes" id="UP000764045">
    <property type="component" value="Unassembled WGS sequence"/>
</dbReference>
<accession>A0A938WN80</accession>
<keyword evidence="2" id="KW-1185">Reference proteome</keyword>
<proteinExistence type="predicted"/>
<evidence type="ECO:0000313" key="2">
    <source>
        <dbReference type="Proteomes" id="UP000764045"/>
    </source>
</evidence>
<gene>
    <name evidence="1" type="ORF">H6B30_05135</name>
</gene>
<comment type="caution">
    <text evidence="1">The sequence shown here is derived from an EMBL/GenBank/DDBJ whole genome shotgun (WGS) entry which is preliminary data.</text>
</comment>